<name>A0A239YDR6_9STAP</name>
<sequence length="69" mass="8372">MKKIILNSLLVMILLFFIFNILVIFNLINFTTDYSSRIYSLVIIVFTILNLIYFKLKEKEEKKEEDRHQ</sequence>
<keyword evidence="1" id="KW-0472">Membrane</keyword>
<dbReference type="Proteomes" id="UP000242084">
    <property type="component" value="Chromosome 1"/>
</dbReference>
<feature type="transmembrane region" description="Helical" evidence="1">
    <location>
        <begin position="34"/>
        <end position="54"/>
    </location>
</feature>
<dbReference type="KEGG" id="sste:SAMEA4384403_0282"/>
<protein>
    <submittedName>
        <fullName evidence="2">Uncharacterized protein</fullName>
    </submittedName>
</protein>
<evidence type="ECO:0000256" key="1">
    <source>
        <dbReference type="SAM" id="Phobius"/>
    </source>
</evidence>
<feature type="transmembrane region" description="Helical" evidence="1">
    <location>
        <begin position="9"/>
        <end position="28"/>
    </location>
</feature>
<proteinExistence type="predicted"/>
<dbReference type="AlphaFoldDB" id="A0A239YDR6"/>
<accession>A0A239YDR6</accession>
<gene>
    <name evidence="2" type="ORF">SAMEA4384403_00282</name>
</gene>
<keyword evidence="1" id="KW-1133">Transmembrane helix</keyword>
<evidence type="ECO:0000313" key="2">
    <source>
        <dbReference type="EMBL" id="SNV56850.1"/>
    </source>
</evidence>
<reference evidence="2 3" key="1">
    <citation type="submission" date="2017-06" db="EMBL/GenBank/DDBJ databases">
        <authorList>
            <consortium name="Pathogen Informatics"/>
        </authorList>
    </citation>
    <scope>NUCLEOTIDE SEQUENCE [LARGE SCALE GENOMIC DNA]</scope>
    <source>
        <strain evidence="2 3">NCTC13839</strain>
    </source>
</reference>
<evidence type="ECO:0000313" key="3">
    <source>
        <dbReference type="Proteomes" id="UP000242084"/>
    </source>
</evidence>
<organism evidence="2 3">
    <name type="scientific">Mammaliicoccus stepanovicii</name>
    <dbReference type="NCBI Taxonomy" id="643214"/>
    <lineage>
        <taxon>Bacteria</taxon>
        <taxon>Bacillati</taxon>
        <taxon>Bacillota</taxon>
        <taxon>Bacilli</taxon>
        <taxon>Bacillales</taxon>
        <taxon>Staphylococcaceae</taxon>
        <taxon>Mammaliicoccus</taxon>
    </lineage>
</organism>
<keyword evidence="1" id="KW-0812">Transmembrane</keyword>
<dbReference type="EMBL" id="LT906462">
    <property type="protein sequence ID" value="SNV56850.1"/>
    <property type="molecule type" value="Genomic_DNA"/>
</dbReference>
<keyword evidence="3" id="KW-1185">Reference proteome</keyword>
<dbReference type="RefSeq" id="WP_095085705.1">
    <property type="nucleotide sequence ID" value="NZ_BMDM01000007.1"/>
</dbReference>